<keyword evidence="1" id="KW-0732">Signal</keyword>
<feature type="chain" id="PRO_5015670661" description="Cellulose biosynthesis protein BcsS" evidence="1">
    <location>
        <begin position="21"/>
        <end position="220"/>
    </location>
</feature>
<name>A0A2S5TL82_9GAMM</name>
<evidence type="ECO:0000313" key="3">
    <source>
        <dbReference type="Proteomes" id="UP000238220"/>
    </source>
</evidence>
<evidence type="ECO:0000256" key="1">
    <source>
        <dbReference type="SAM" id="SignalP"/>
    </source>
</evidence>
<proteinExistence type="predicted"/>
<protein>
    <recommendedName>
        <fullName evidence="4">Cellulose biosynthesis protein BcsS</fullName>
    </recommendedName>
</protein>
<dbReference type="AlphaFoldDB" id="A0A2S5TL82"/>
<dbReference type="RefSeq" id="WP_104228696.1">
    <property type="nucleotide sequence ID" value="NZ_PSNW01000001.1"/>
</dbReference>
<dbReference type="OrthoDB" id="7627797at2"/>
<organism evidence="2 3">
    <name type="scientific">Solimonas fluminis</name>
    <dbReference type="NCBI Taxonomy" id="2086571"/>
    <lineage>
        <taxon>Bacteria</taxon>
        <taxon>Pseudomonadati</taxon>
        <taxon>Pseudomonadota</taxon>
        <taxon>Gammaproteobacteria</taxon>
        <taxon>Nevskiales</taxon>
        <taxon>Nevskiaceae</taxon>
        <taxon>Solimonas</taxon>
    </lineage>
</organism>
<gene>
    <name evidence="2" type="ORF">C3942_02225</name>
</gene>
<sequence>MSLIRCCGVLACLLPAAAFAKPIAYQGGTAVMGEYGAGTMQEFQVFYAPSYRWSAGAGHLRLDDEDETFSRDISYVRGNLLLRRWNLPRAQANVFAWGGVGRAAGDGFEEPRTAWNAGGQADYETLRVYSSLRTDWQYARQAFSHRIDTVQLGWAPYAHDWDRLATWFVLQGRHYTGGLYEGVEAAALLRLFRNGSWGAAWVEAGVTQDGALQTMFMFNF</sequence>
<accession>A0A2S5TL82</accession>
<reference evidence="2 3" key="1">
    <citation type="submission" date="2018-02" db="EMBL/GenBank/DDBJ databases">
        <title>Genome sequencing of Solimonas sp. HR-BB.</title>
        <authorList>
            <person name="Lee Y."/>
            <person name="Jeon C.O."/>
        </authorList>
    </citation>
    <scope>NUCLEOTIDE SEQUENCE [LARGE SCALE GENOMIC DNA]</scope>
    <source>
        <strain evidence="2 3">HR-BB</strain>
    </source>
</reference>
<comment type="caution">
    <text evidence="2">The sequence shown here is derived from an EMBL/GenBank/DDBJ whole genome shotgun (WGS) entry which is preliminary data.</text>
</comment>
<keyword evidence="3" id="KW-1185">Reference proteome</keyword>
<dbReference type="EMBL" id="PSNW01000001">
    <property type="protein sequence ID" value="PPE75731.1"/>
    <property type="molecule type" value="Genomic_DNA"/>
</dbReference>
<evidence type="ECO:0008006" key="4">
    <source>
        <dbReference type="Google" id="ProtNLM"/>
    </source>
</evidence>
<feature type="signal peptide" evidence="1">
    <location>
        <begin position="1"/>
        <end position="20"/>
    </location>
</feature>
<evidence type="ECO:0000313" key="2">
    <source>
        <dbReference type="EMBL" id="PPE75731.1"/>
    </source>
</evidence>
<dbReference type="Proteomes" id="UP000238220">
    <property type="component" value="Unassembled WGS sequence"/>
</dbReference>